<feature type="compositionally biased region" description="Basic and acidic residues" evidence="1">
    <location>
        <begin position="44"/>
        <end position="56"/>
    </location>
</feature>
<dbReference type="Proteomes" id="UP001314170">
    <property type="component" value="Unassembled WGS sequence"/>
</dbReference>
<evidence type="ECO:0000313" key="2">
    <source>
        <dbReference type="EMBL" id="CAK7327008.1"/>
    </source>
</evidence>
<gene>
    <name evidence="2" type="ORF">DCAF_LOCUS4715</name>
</gene>
<dbReference type="EMBL" id="CAWUPB010000851">
    <property type="protein sequence ID" value="CAK7327008.1"/>
    <property type="molecule type" value="Genomic_DNA"/>
</dbReference>
<evidence type="ECO:0000313" key="3">
    <source>
        <dbReference type="Proteomes" id="UP001314170"/>
    </source>
</evidence>
<feature type="region of interest" description="Disordered" evidence="1">
    <location>
        <begin position="43"/>
        <end position="67"/>
    </location>
</feature>
<protein>
    <submittedName>
        <fullName evidence="2">Uncharacterized protein</fullName>
    </submittedName>
</protein>
<name>A0AAV1R0W0_9ROSI</name>
<reference evidence="2 3" key="1">
    <citation type="submission" date="2024-01" db="EMBL/GenBank/DDBJ databases">
        <authorList>
            <person name="Waweru B."/>
        </authorList>
    </citation>
    <scope>NUCLEOTIDE SEQUENCE [LARGE SCALE GENOMIC DNA]</scope>
</reference>
<comment type="caution">
    <text evidence="2">The sequence shown here is derived from an EMBL/GenBank/DDBJ whole genome shotgun (WGS) entry which is preliminary data.</text>
</comment>
<keyword evidence="3" id="KW-1185">Reference proteome</keyword>
<proteinExistence type="predicted"/>
<dbReference type="AlphaFoldDB" id="A0AAV1R0W0"/>
<organism evidence="2 3">
    <name type="scientific">Dovyalis caffra</name>
    <dbReference type="NCBI Taxonomy" id="77055"/>
    <lineage>
        <taxon>Eukaryota</taxon>
        <taxon>Viridiplantae</taxon>
        <taxon>Streptophyta</taxon>
        <taxon>Embryophyta</taxon>
        <taxon>Tracheophyta</taxon>
        <taxon>Spermatophyta</taxon>
        <taxon>Magnoliopsida</taxon>
        <taxon>eudicotyledons</taxon>
        <taxon>Gunneridae</taxon>
        <taxon>Pentapetalae</taxon>
        <taxon>rosids</taxon>
        <taxon>fabids</taxon>
        <taxon>Malpighiales</taxon>
        <taxon>Salicaceae</taxon>
        <taxon>Flacourtieae</taxon>
        <taxon>Dovyalis</taxon>
    </lineage>
</organism>
<accession>A0AAV1R0W0</accession>
<feature type="region of interest" description="Disordered" evidence="1">
    <location>
        <begin position="1"/>
        <end position="27"/>
    </location>
</feature>
<sequence>MKDMNEAFKIQENSTHRQTERLGSHDEDVADFIEDESDVSYDSLARKNASESKSEAKQAPFMTEDCPELFNNGTEKKVVGDKGLSTSALRVLPLYSMLPTAAQLYVFDEVK</sequence>
<evidence type="ECO:0000256" key="1">
    <source>
        <dbReference type="SAM" id="MobiDB-lite"/>
    </source>
</evidence>
<feature type="compositionally biased region" description="Basic and acidic residues" evidence="1">
    <location>
        <begin position="14"/>
        <end position="27"/>
    </location>
</feature>